<dbReference type="AlphaFoldDB" id="A0A9P5A8E5"/>
<dbReference type="GO" id="GO:0004386">
    <property type="term" value="F:helicase activity"/>
    <property type="evidence" value="ECO:0007669"/>
    <property type="project" value="UniProtKB-KW"/>
</dbReference>
<reference evidence="1" key="2">
    <citation type="submission" date="2020-02" db="EMBL/GenBank/DDBJ databases">
        <title>Identification and distribution of gene clusters putatively required for synthesis of sphingolipid metabolism inhibitors in phylogenetically diverse species of the filamentous fungus Fusarium.</title>
        <authorList>
            <person name="Kim H.-S."/>
            <person name="Busman M."/>
            <person name="Brown D.W."/>
            <person name="Divon H."/>
            <person name="Uhlig S."/>
            <person name="Proctor R.H."/>
        </authorList>
    </citation>
    <scope>NUCLEOTIDE SEQUENCE</scope>
    <source>
        <strain evidence="1">NRRL 25174</strain>
    </source>
</reference>
<keyword evidence="1" id="KW-0347">Helicase</keyword>
<proteinExistence type="predicted"/>
<keyword evidence="1" id="KW-0378">Hydrolase</keyword>
<comment type="caution">
    <text evidence="1">The sequence shown here is derived from an EMBL/GenBank/DDBJ whole genome shotgun (WGS) entry which is preliminary data.</text>
</comment>
<gene>
    <name evidence="1" type="ORF">FBEOM_12685</name>
</gene>
<organism evidence="1 2">
    <name type="scientific">Fusarium beomiforme</name>
    <dbReference type="NCBI Taxonomy" id="44412"/>
    <lineage>
        <taxon>Eukaryota</taxon>
        <taxon>Fungi</taxon>
        <taxon>Dikarya</taxon>
        <taxon>Ascomycota</taxon>
        <taxon>Pezizomycotina</taxon>
        <taxon>Sordariomycetes</taxon>
        <taxon>Hypocreomycetidae</taxon>
        <taxon>Hypocreales</taxon>
        <taxon>Nectriaceae</taxon>
        <taxon>Fusarium</taxon>
        <taxon>Fusarium burgessii species complex</taxon>
    </lineage>
</organism>
<dbReference type="Proteomes" id="UP000730481">
    <property type="component" value="Unassembled WGS sequence"/>
</dbReference>
<dbReference type="SUPFAM" id="SSF52540">
    <property type="entry name" value="P-loop containing nucleoside triphosphate hydrolases"/>
    <property type="match status" value="1"/>
</dbReference>
<dbReference type="Gene3D" id="3.40.50.300">
    <property type="entry name" value="P-loop containing nucleotide triphosphate hydrolases"/>
    <property type="match status" value="1"/>
</dbReference>
<keyword evidence="2" id="KW-1185">Reference proteome</keyword>
<sequence>MIPAWRVTLGEEAKVHWGTNSVYHHSQTIPPINLYYLHISDEDEAPSIASSSQAIAGYWPQRPVFDNLLYDEDQGRLSQAIAQYWPQHRDLNRSLSYGDYNDNAFLVSTQERSIHPSDTPPTPYTPQTYNHPVDETYLAVDDSVPEPTLCDEQQHVVDLIMAGKSAFYTGSAGCGKSAVLKAAVTKLREAQKTVHPCTH</sequence>
<accession>A0A9P5A8E5</accession>
<evidence type="ECO:0000313" key="2">
    <source>
        <dbReference type="Proteomes" id="UP000730481"/>
    </source>
</evidence>
<dbReference type="InterPro" id="IPR027417">
    <property type="entry name" value="P-loop_NTPase"/>
</dbReference>
<keyword evidence="1" id="KW-0067">ATP-binding</keyword>
<reference evidence="1" key="1">
    <citation type="journal article" date="2017" name="Mycologia">
        <title>Fusarium algeriense, sp. nov., a novel toxigenic crown rot pathogen of durum wheat from Algeria is nested in the Fusarium burgessii species complex.</title>
        <authorList>
            <person name="Laraba I."/>
            <person name="Keddad A."/>
            <person name="Boureghda H."/>
            <person name="Abdallah N."/>
            <person name="Vaughan M.M."/>
            <person name="Proctor R.H."/>
            <person name="Busman M."/>
            <person name="O'Donnell K."/>
        </authorList>
    </citation>
    <scope>NUCLEOTIDE SEQUENCE</scope>
    <source>
        <strain evidence="1">NRRL 25174</strain>
    </source>
</reference>
<name>A0A9P5A8E5_9HYPO</name>
<dbReference type="EMBL" id="PVQB02000828">
    <property type="protein sequence ID" value="KAF4333503.1"/>
    <property type="molecule type" value="Genomic_DNA"/>
</dbReference>
<evidence type="ECO:0000313" key="1">
    <source>
        <dbReference type="EMBL" id="KAF4333503.1"/>
    </source>
</evidence>
<dbReference type="OrthoDB" id="432234at2759"/>
<keyword evidence="1" id="KW-0547">Nucleotide-binding</keyword>
<protein>
    <submittedName>
        <fullName evidence="1">ATP-dependent DNA helicase PIF1</fullName>
    </submittedName>
</protein>